<protein>
    <submittedName>
        <fullName evidence="2">Uncharacterized protein</fullName>
    </submittedName>
</protein>
<sequence length="173" mass="18474">MQSTSTRFAPPANPGNTTGQDQYNLFEVWGDTIDARHLSWSIAIGAVISVGSYALAKWSLVQLLGDTQMVHAYAMLGGIVGCLTGGVVSALLFKPKRTVIQEMVDKQFQAEVIADLKKQYGSLGRVEEASPQVILELKELGLYEMFAQAQDGHEEQTAGAAMNLVIAGGKSGG</sequence>
<keyword evidence="3" id="KW-1185">Reference proteome</keyword>
<keyword evidence="1" id="KW-0472">Membrane</keyword>
<feature type="transmembrane region" description="Helical" evidence="1">
    <location>
        <begin position="38"/>
        <end position="60"/>
    </location>
</feature>
<feature type="transmembrane region" description="Helical" evidence="1">
    <location>
        <begin position="72"/>
        <end position="93"/>
    </location>
</feature>
<comment type="caution">
    <text evidence="2">The sequence shown here is derived from an EMBL/GenBank/DDBJ whole genome shotgun (WGS) entry which is preliminary data.</text>
</comment>
<dbReference type="EMBL" id="JAQQFM010000003">
    <property type="protein sequence ID" value="MFL9923777.1"/>
    <property type="molecule type" value="Genomic_DNA"/>
</dbReference>
<keyword evidence="1" id="KW-1133">Transmembrane helix</keyword>
<evidence type="ECO:0000256" key="1">
    <source>
        <dbReference type="SAM" id="Phobius"/>
    </source>
</evidence>
<gene>
    <name evidence="2" type="ORF">PQR62_05870</name>
</gene>
<reference evidence="2 3" key="1">
    <citation type="journal article" date="2024" name="Chem. Sci.">
        <title>Discovery of megapolipeptins by genome mining of a Burkholderiales bacteria collection.</title>
        <authorList>
            <person name="Paulo B.S."/>
            <person name="Recchia M.J.J."/>
            <person name="Lee S."/>
            <person name="Fergusson C.H."/>
            <person name="Romanowski S.B."/>
            <person name="Hernandez A."/>
            <person name="Krull N."/>
            <person name="Liu D.Y."/>
            <person name="Cavanagh H."/>
            <person name="Bos A."/>
            <person name="Gray C.A."/>
            <person name="Murphy B.T."/>
            <person name="Linington R.G."/>
            <person name="Eustaquio A.S."/>
        </authorList>
    </citation>
    <scope>NUCLEOTIDE SEQUENCE [LARGE SCALE GENOMIC DNA]</scope>
    <source>
        <strain evidence="2 3">RL21-008-BIB-A</strain>
    </source>
</reference>
<proteinExistence type="predicted"/>
<dbReference type="RefSeq" id="WP_408155760.1">
    <property type="nucleotide sequence ID" value="NZ_JAQQFM010000003.1"/>
</dbReference>
<evidence type="ECO:0000313" key="2">
    <source>
        <dbReference type="EMBL" id="MFL9923777.1"/>
    </source>
</evidence>
<dbReference type="Proteomes" id="UP001629246">
    <property type="component" value="Unassembled WGS sequence"/>
</dbReference>
<accession>A0ABW9A7X2</accession>
<name>A0ABW9A7X2_9BURK</name>
<keyword evidence="1" id="KW-0812">Transmembrane</keyword>
<organism evidence="2 3">
    <name type="scientific">Herbaspirillum lusitanum</name>
    <dbReference type="NCBI Taxonomy" id="213312"/>
    <lineage>
        <taxon>Bacteria</taxon>
        <taxon>Pseudomonadati</taxon>
        <taxon>Pseudomonadota</taxon>
        <taxon>Betaproteobacteria</taxon>
        <taxon>Burkholderiales</taxon>
        <taxon>Oxalobacteraceae</taxon>
        <taxon>Herbaspirillum</taxon>
    </lineage>
</organism>
<evidence type="ECO:0000313" key="3">
    <source>
        <dbReference type="Proteomes" id="UP001629246"/>
    </source>
</evidence>